<sequence length="313" mass="32285">MRAIAIAELGAAPVPMNLPVPAPGPGEALVKMVAAGLNPLDWKIADGMLKDSVPHTFPLVMGVDGAGVVDAVGEGARFPVGEQVFGRFFGVPRGLGTYAEYTIASPEDAVMPMPEGLLYSRAAALPTPCMSALAILDEADLEPGRSVLVVGATGGVGRPVVRLASARGATVIATAQPDLAERLRELGAAETVDHTAGDLNEQVRALRGDGVDAIIDLVGDRAAAERLAALLPPGGVYISTVWALNPDAMAAQDLRGVNLEYTPTLELLERAVDLVGKGEMAVDVAEEIPLAEAPAAIARSRSGSIRGKTVIRP</sequence>
<evidence type="ECO:0000313" key="4">
    <source>
        <dbReference type="Proteomes" id="UP001501231"/>
    </source>
</evidence>
<name>A0ABP5W8B2_9ACTN</name>
<dbReference type="InterPro" id="IPR036291">
    <property type="entry name" value="NAD(P)-bd_dom_sf"/>
</dbReference>
<evidence type="ECO:0000256" key="1">
    <source>
        <dbReference type="ARBA" id="ARBA00022857"/>
    </source>
</evidence>
<dbReference type="PANTHER" id="PTHR44154">
    <property type="entry name" value="QUINONE OXIDOREDUCTASE"/>
    <property type="match status" value="1"/>
</dbReference>
<dbReference type="Proteomes" id="UP001501231">
    <property type="component" value="Unassembled WGS sequence"/>
</dbReference>
<gene>
    <name evidence="3" type="ORF">GCM10010191_36960</name>
</gene>
<dbReference type="InterPro" id="IPR051603">
    <property type="entry name" value="Zinc-ADH_QOR/CCCR"/>
</dbReference>
<dbReference type="Gene3D" id="3.40.50.720">
    <property type="entry name" value="NAD(P)-binding Rossmann-like Domain"/>
    <property type="match status" value="1"/>
</dbReference>
<feature type="domain" description="Enoyl reductase (ER)" evidence="2">
    <location>
        <begin position="10"/>
        <end position="311"/>
    </location>
</feature>
<evidence type="ECO:0000313" key="3">
    <source>
        <dbReference type="EMBL" id="GAA2421897.1"/>
    </source>
</evidence>
<dbReference type="RefSeq" id="WP_344590217.1">
    <property type="nucleotide sequence ID" value="NZ_BAAARW010000012.1"/>
</dbReference>
<dbReference type="SUPFAM" id="SSF50129">
    <property type="entry name" value="GroES-like"/>
    <property type="match status" value="1"/>
</dbReference>
<organism evidence="3 4">
    <name type="scientific">Actinomadura vinacea</name>
    <dbReference type="NCBI Taxonomy" id="115336"/>
    <lineage>
        <taxon>Bacteria</taxon>
        <taxon>Bacillati</taxon>
        <taxon>Actinomycetota</taxon>
        <taxon>Actinomycetes</taxon>
        <taxon>Streptosporangiales</taxon>
        <taxon>Thermomonosporaceae</taxon>
        <taxon>Actinomadura</taxon>
    </lineage>
</organism>
<dbReference type="InterPro" id="IPR020843">
    <property type="entry name" value="ER"/>
</dbReference>
<dbReference type="Gene3D" id="3.90.180.10">
    <property type="entry name" value="Medium-chain alcohol dehydrogenases, catalytic domain"/>
    <property type="match status" value="1"/>
</dbReference>
<protein>
    <submittedName>
        <fullName evidence="3">NADP-dependent oxidoreductase</fullName>
    </submittedName>
</protein>
<dbReference type="Pfam" id="PF08240">
    <property type="entry name" value="ADH_N"/>
    <property type="match status" value="1"/>
</dbReference>
<dbReference type="Pfam" id="PF13602">
    <property type="entry name" value="ADH_zinc_N_2"/>
    <property type="match status" value="1"/>
</dbReference>
<dbReference type="SMART" id="SM00829">
    <property type="entry name" value="PKS_ER"/>
    <property type="match status" value="1"/>
</dbReference>
<accession>A0ABP5W8B2</accession>
<dbReference type="PANTHER" id="PTHR44154:SF1">
    <property type="entry name" value="QUINONE OXIDOREDUCTASE"/>
    <property type="match status" value="1"/>
</dbReference>
<dbReference type="InterPro" id="IPR011032">
    <property type="entry name" value="GroES-like_sf"/>
</dbReference>
<dbReference type="CDD" id="cd05289">
    <property type="entry name" value="MDR_like_2"/>
    <property type="match status" value="1"/>
</dbReference>
<reference evidence="4" key="1">
    <citation type="journal article" date="2019" name="Int. J. Syst. Evol. Microbiol.">
        <title>The Global Catalogue of Microorganisms (GCM) 10K type strain sequencing project: providing services to taxonomists for standard genome sequencing and annotation.</title>
        <authorList>
            <consortium name="The Broad Institute Genomics Platform"/>
            <consortium name="The Broad Institute Genome Sequencing Center for Infectious Disease"/>
            <person name="Wu L."/>
            <person name="Ma J."/>
        </authorList>
    </citation>
    <scope>NUCLEOTIDE SEQUENCE [LARGE SCALE GENOMIC DNA]</scope>
    <source>
        <strain evidence="4">JCM 3325</strain>
    </source>
</reference>
<keyword evidence="4" id="KW-1185">Reference proteome</keyword>
<dbReference type="EMBL" id="BAAARW010000012">
    <property type="protein sequence ID" value="GAA2421897.1"/>
    <property type="molecule type" value="Genomic_DNA"/>
</dbReference>
<dbReference type="InterPro" id="IPR013154">
    <property type="entry name" value="ADH-like_N"/>
</dbReference>
<keyword evidence="1" id="KW-0521">NADP</keyword>
<dbReference type="SUPFAM" id="SSF51735">
    <property type="entry name" value="NAD(P)-binding Rossmann-fold domains"/>
    <property type="match status" value="1"/>
</dbReference>
<evidence type="ECO:0000259" key="2">
    <source>
        <dbReference type="SMART" id="SM00829"/>
    </source>
</evidence>
<proteinExistence type="predicted"/>
<comment type="caution">
    <text evidence="3">The sequence shown here is derived from an EMBL/GenBank/DDBJ whole genome shotgun (WGS) entry which is preliminary data.</text>
</comment>